<accession>A0ABW1Z5G1</accession>
<evidence type="ECO:0000256" key="3">
    <source>
        <dbReference type="PROSITE-ProRule" id="PRU00339"/>
    </source>
</evidence>
<comment type="caution">
    <text evidence="4">The sequence shown here is derived from an EMBL/GenBank/DDBJ whole genome shotgun (WGS) entry which is preliminary data.</text>
</comment>
<dbReference type="Gene3D" id="1.25.40.10">
    <property type="entry name" value="Tetratricopeptide repeat domain"/>
    <property type="match status" value="2"/>
</dbReference>
<gene>
    <name evidence="4" type="ORF">ACFQBQ_00600</name>
</gene>
<dbReference type="Pfam" id="PF14559">
    <property type="entry name" value="TPR_19"/>
    <property type="match status" value="1"/>
</dbReference>
<dbReference type="EMBL" id="JBHSWI010000001">
    <property type="protein sequence ID" value="MFC6644113.1"/>
    <property type="molecule type" value="Genomic_DNA"/>
</dbReference>
<keyword evidence="5" id="KW-1185">Reference proteome</keyword>
<evidence type="ECO:0000313" key="5">
    <source>
        <dbReference type="Proteomes" id="UP001596391"/>
    </source>
</evidence>
<dbReference type="InterPro" id="IPR019734">
    <property type="entry name" value="TPR_rpt"/>
</dbReference>
<keyword evidence="2 3" id="KW-0802">TPR repeat</keyword>
<proteinExistence type="predicted"/>
<dbReference type="InterPro" id="IPR051012">
    <property type="entry name" value="CellSynth/LPSAsmb/PSIAsmb"/>
</dbReference>
<dbReference type="RefSeq" id="WP_390236356.1">
    <property type="nucleotide sequence ID" value="NZ_JBHSWI010000001.1"/>
</dbReference>
<sequence length="429" mass="45086">MTAARGALTTAITSLDHATTSDPHFVRAWLQLAQIYRDQRSPAAAASAATAAQASSAQSSPRLQQAAAASVALNASGNLGAAISAAQQMLTAFPNGVRARTYMGAAQLEQGRFPEAFDTASAALTREPTNVEALRIAALAMIAQQRFEAAAPLINQAGNHGDALPEWKLLLQWLQNNMKLPDGSIQPANERIALSAMQAALEDASGNSRAAREMWQSLALEIGTHPQLFSAAGEVLAQEALEAALVEDCGVVPAIAGSAENYPLGASARFRVGLASALCGQLDRADKSLSELTSSFPQSSAVQDQYSPELKAVIQWKRGNAQAGLQTLLNTRQADMSSFTPYLRGLIHLRSGQSRDAVTDFELLLQHSGSTVLVLPMMYPLAQLGLARAYAASGDHGNSASAYAAFLTIYSQAAPNSALATEARNSAVQ</sequence>
<evidence type="ECO:0000313" key="4">
    <source>
        <dbReference type="EMBL" id="MFC6644113.1"/>
    </source>
</evidence>
<feature type="repeat" description="TPR" evidence="3">
    <location>
        <begin position="97"/>
        <end position="130"/>
    </location>
</feature>
<dbReference type="PANTHER" id="PTHR45586:SF14">
    <property type="entry name" value="TETRATRICOPEPTIDE TPR_2 REPEAT PROTEIN"/>
    <property type="match status" value="1"/>
</dbReference>
<reference evidence="5" key="1">
    <citation type="journal article" date="2019" name="Int. J. Syst. Evol. Microbiol.">
        <title>The Global Catalogue of Microorganisms (GCM) 10K type strain sequencing project: providing services to taxonomists for standard genome sequencing and annotation.</title>
        <authorList>
            <consortium name="The Broad Institute Genomics Platform"/>
            <consortium name="The Broad Institute Genome Sequencing Center for Infectious Disease"/>
            <person name="Wu L."/>
            <person name="Ma J."/>
        </authorList>
    </citation>
    <scope>NUCLEOTIDE SEQUENCE [LARGE SCALE GENOMIC DNA]</scope>
    <source>
        <strain evidence="5">CGMCC 1.16026</strain>
    </source>
</reference>
<dbReference type="PANTHER" id="PTHR45586">
    <property type="entry name" value="TPR REPEAT-CONTAINING PROTEIN PA4667"/>
    <property type="match status" value="1"/>
</dbReference>
<dbReference type="InterPro" id="IPR011990">
    <property type="entry name" value="TPR-like_helical_dom_sf"/>
</dbReference>
<dbReference type="SMART" id="SM00028">
    <property type="entry name" value="TPR"/>
    <property type="match status" value="5"/>
</dbReference>
<evidence type="ECO:0000256" key="1">
    <source>
        <dbReference type="ARBA" id="ARBA00022737"/>
    </source>
</evidence>
<dbReference type="Pfam" id="PF13432">
    <property type="entry name" value="TPR_16"/>
    <property type="match status" value="2"/>
</dbReference>
<keyword evidence="1" id="KW-0677">Repeat</keyword>
<dbReference type="SUPFAM" id="SSF48452">
    <property type="entry name" value="TPR-like"/>
    <property type="match status" value="2"/>
</dbReference>
<name>A0ABW1Z5G1_9BACT</name>
<organism evidence="4 5">
    <name type="scientific">Granulicella cerasi</name>
    <dbReference type="NCBI Taxonomy" id="741063"/>
    <lineage>
        <taxon>Bacteria</taxon>
        <taxon>Pseudomonadati</taxon>
        <taxon>Acidobacteriota</taxon>
        <taxon>Terriglobia</taxon>
        <taxon>Terriglobales</taxon>
        <taxon>Acidobacteriaceae</taxon>
        <taxon>Granulicella</taxon>
    </lineage>
</organism>
<dbReference type="Proteomes" id="UP001596391">
    <property type="component" value="Unassembled WGS sequence"/>
</dbReference>
<protein>
    <submittedName>
        <fullName evidence="4">Tetratricopeptide repeat protein</fullName>
    </submittedName>
</protein>
<dbReference type="PROSITE" id="PS50005">
    <property type="entry name" value="TPR"/>
    <property type="match status" value="1"/>
</dbReference>
<evidence type="ECO:0000256" key="2">
    <source>
        <dbReference type="ARBA" id="ARBA00022803"/>
    </source>
</evidence>